<name>A0AB74UJU7_9CAUD</name>
<accession>A0AB74UJU7</accession>
<protein>
    <submittedName>
        <fullName evidence="1">Uncharacterized protein</fullName>
    </submittedName>
</protein>
<dbReference type="EMBL" id="PQ423993">
    <property type="protein sequence ID" value="XHV08341.1"/>
    <property type="molecule type" value="Genomic_DNA"/>
</dbReference>
<organism evidence="1">
    <name type="scientific">Escherichia phage vB_VIPECOMC04</name>
    <dbReference type="NCBI Taxonomy" id="3350136"/>
    <lineage>
        <taxon>Viruses</taxon>
        <taxon>Duplodnaviria</taxon>
        <taxon>Heunggongvirae</taxon>
        <taxon>Uroviricota</taxon>
        <taxon>Caudoviricetes</taxon>
        <taxon>Sarkviridae</taxon>
        <taxon>Guernseyvirinae</taxon>
        <taxon>Kagunavirus</taxon>
    </lineage>
</organism>
<proteinExistence type="predicted"/>
<evidence type="ECO:0000313" key="1">
    <source>
        <dbReference type="EMBL" id="XHV08341.1"/>
    </source>
</evidence>
<gene>
    <name evidence="1" type="ORF">VIPECOMC04_00055</name>
</gene>
<sequence>MKDMYECTEVSPYAEKNGFEVGAVYEGVTLENGDVRMYSPKYRSFFEIGNINESGIARFKRVNSDK</sequence>
<reference evidence="1" key="1">
    <citation type="submission" date="2024-10" db="EMBL/GenBank/DDBJ databases">
        <authorList>
            <person name="Tejada A.J.P."/>
            <person name="Nada M.A.L."/>
            <person name="Joloro M.J.G."/>
            <person name="Chin R.A.D."/>
            <person name="Reterta M.C.C."/>
            <person name="Casidsid J.Y.O."/>
            <person name="Collado A.R.G."/>
            <person name="Berlin S.C."/>
            <person name="Ancla J.B."/>
            <person name="Asejo A.B."/>
            <person name="Yadao N.M.R."/>
            <person name="De Paz V.P. Jr."/>
            <person name="Bigol U.G."/>
        </authorList>
    </citation>
    <scope>NUCLEOTIDE SEQUENCE</scope>
</reference>